<gene>
    <name evidence="1" type="ORF">L210DRAFT_808084</name>
</gene>
<name>A0AAD4BF31_BOLED</name>
<comment type="caution">
    <text evidence="1">The sequence shown here is derived from an EMBL/GenBank/DDBJ whole genome shotgun (WGS) entry which is preliminary data.</text>
</comment>
<sequence length="81" mass="8636">GLDNNEEQPRAFTTAAEHFINASTEQMVMLITGIGKSHAIKAIIALFRRCGCPENLLLSAPTGSAAILIEGYAMHALTLLP</sequence>
<protein>
    <recommendedName>
        <fullName evidence="3">ATP-dependent DNA helicase</fullName>
    </recommendedName>
</protein>
<feature type="non-terminal residue" evidence="1">
    <location>
        <position position="81"/>
    </location>
</feature>
<feature type="non-terminal residue" evidence="1">
    <location>
        <position position="1"/>
    </location>
</feature>
<dbReference type="AlphaFoldDB" id="A0AAD4BF31"/>
<dbReference type="Proteomes" id="UP001194468">
    <property type="component" value="Unassembled WGS sequence"/>
</dbReference>
<keyword evidence="2" id="KW-1185">Reference proteome</keyword>
<dbReference type="InterPro" id="IPR027417">
    <property type="entry name" value="P-loop_NTPase"/>
</dbReference>
<dbReference type="Gene3D" id="3.40.50.300">
    <property type="entry name" value="P-loop containing nucleotide triphosphate hydrolases"/>
    <property type="match status" value="1"/>
</dbReference>
<reference evidence="1" key="2">
    <citation type="journal article" date="2020" name="Nat. Commun.">
        <title>Large-scale genome sequencing of mycorrhizal fungi provides insights into the early evolution of symbiotic traits.</title>
        <authorList>
            <person name="Miyauchi S."/>
            <person name="Kiss E."/>
            <person name="Kuo A."/>
            <person name="Drula E."/>
            <person name="Kohler A."/>
            <person name="Sanchez-Garcia M."/>
            <person name="Morin E."/>
            <person name="Andreopoulos B."/>
            <person name="Barry K.W."/>
            <person name="Bonito G."/>
            <person name="Buee M."/>
            <person name="Carver A."/>
            <person name="Chen C."/>
            <person name="Cichocki N."/>
            <person name="Clum A."/>
            <person name="Culley D."/>
            <person name="Crous P.W."/>
            <person name="Fauchery L."/>
            <person name="Girlanda M."/>
            <person name="Hayes R.D."/>
            <person name="Keri Z."/>
            <person name="LaButti K."/>
            <person name="Lipzen A."/>
            <person name="Lombard V."/>
            <person name="Magnuson J."/>
            <person name="Maillard F."/>
            <person name="Murat C."/>
            <person name="Nolan M."/>
            <person name="Ohm R.A."/>
            <person name="Pangilinan J."/>
            <person name="Pereira M.F."/>
            <person name="Perotto S."/>
            <person name="Peter M."/>
            <person name="Pfister S."/>
            <person name="Riley R."/>
            <person name="Sitrit Y."/>
            <person name="Stielow J.B."/>
            <person name="Szollosi G."/>
            <person name="Zifcakova L."/>
            <person name="Stursova M."/>
            <person name="Spatafora J.W."/>
            <person name="Tedersoo L."/>
            <person name="Vaario L.M."/>
            <person name="Yamada A."/>
            <person name="Yan M."/>
            <person name="Wang P."/>
            <person name="Xu J."/>
            <person name="Bruns T."/>
            <person name="Baldrian P."/>
            <person name="Vilgalys R."/>
            <person name="Dunand C."/>
            <person name="Henrissat B."/>
            <person name="Grigoriev I.V."/>
            <person name="Hibbett D."/>
            <person name="Nagy L.G."/>
            <person name="Martin F.M."/>
        </authorList>
    </citation>
    <scope>NUCLEOTIDE SEQUENCE</scope>
    <source>
        <strain evidence="1">BED1</strain>
    </source>
</reference>
<reference evidence="1" key="1">
    <citation type="submission" date="2019-10" db="EMBL/GenBank/DDBJ databases">
        <authorList>
            <consortium name="DOE Joint Genome Institute"/>
            <person name="Kuo A."/>
            <person name="Miyauchi S."/>
            <person name="Kiss E."/>
            <person name="Drula E."/>
            <person name="Kohler A."/>
            <person name="Sanchez-Garcia M."/>
            <person name="Andreopoulos B."/>
            <person name="Barry K.W."/>
            <person name="Bonito G."/>
            <person name="Buee M."/>
            <person name="Carver A."/>
            <person name="Chen C."/>
            <person name="Cichocki N."/>
            <person name="Clum A."/>
            <person name="Culley D."/>
            <person name="Crous P.W."/>
            <person name="Fauchery L."/>
            <person name="Girlanda M."/>
            <person name="Hayes R."/>
            <person name="Keri Z."/>
            <person name="LaButti K."/>
            <person name="Lipzen A."/>
            <person name="Lombard V."/>
            <person name="Magnuson J."/>
            <person name="Maillard F."/>
            <person name="Morin E."/>
            <person name="Murat C."/>
            <person name="Nolan M."/>
            <person name="Ohm R."/>
            <person name="Pangilinan J."/>
            <person name="Pereira M."/>
            <person name="Perotto S."/>
            <person name="Peter M."/>
            <person name="Riley R."/>
            <person name="Sitrit Y."/>
            <person name="Stielow B."/>
            <person name="Szollosi G."/>
            <person name="Zifcakova L."/>
            <person name="Stursova M."/>
            <person name="Spatafora J.W."/>
            <person name="Tedersoo L."/>
            <person name="Vaario L.-M."/>
            <person name="Yamada A."/>
            <person name="Yan M."/>
            <person name="Wang P."/>
            <person name="Xu J."/>
            <person name="Bruns T."/>
            <person name="Baldrian P."/>
            <person name="Vilgalys R."/>
            <person name="Henrissat B."/>
            <person name="Grigoriev I.V."/>
            <person name="Hibbett D."/>
            <person name="Nagy L.G."/>
            <person name="Martin F.M."/>
        </authorList>
    </citation>
    <scope>NUCLEOTIDE SEQUENCE</scope>
    <source>
        <strain evidence="1">BED1</strain>
    </source>
</reference>
<evidence type="ECO:0000313" key="1">
    <source>
        <dbReference type="EMBL" id="KAF8426462.1"/>
    </source>
</evidence>
<accession>A0AAD4BF31</accession>
<evidence type="ECO:0000313" key="2">
    <source>
        <dbReference type="Proteomes" id="UP001194468"/>
    </source>
</evidence>
<proteinExistence type="predicted"/>
<evidence type="ECO:0008006" key="3">
    <source>
        <dbReference type="Google" id="ProtNLM"/>
    </source>
</evidence>
<organism evidence="1 2">
    <name type="scientific">Boletus edulis BED1</name>
    <dbReference type="NCBI Taxonomy" id="1328754"/>
    <lineage>
        <taxon>Eukaryota</taxon>
        <taxon>Fungi</taxon>
        <taxon>Dikarya</taxon>
        <taxon>Basidiomycota</taxon>
        <taxon>Agaricomycotina</taxon>
        <taxon>Agaricomycetes</taxon>
        <taxon>Agaricomycetidae</taxon>
        <taxon>Boletales</taxon>
        <taxon>Boletineae</taxon>
        <taxon>Boletaceae</taxon>
        <taxon>Boletoideae</taxon>
        <taxon>Boletus</taxon>
    </lineage>
</organism>
<dbReference type="EMBL" id="WHUW01000087">
    <property type="protein sequence ID" value="KAF8426462.1"/>
    <property type="molecule type" value="Genomic_DNA"/>
</dbReference>